<comment type="subunit">
    <text evidence="3">Homodimer.</text>
</comment>
<evidence type="ECO:0000256" key="9">
    <source>
        <dbReference type="ARBA" id="ARBA00023163"/>
    </source>
</evidence>
<keyword evidence="9" id="KW-0804">Transcription</keyword>
<dbReference type="Pfam" id="PF02742">
    <property type="entry name" value="Fe_dep_repr_C"/>
    <property type="match status" value="1"/>
</dbReference>
<dbReference type="Gene3D" id="1.10.10.10">
    <property type="entry name" value="Winged helix-like DNA-binding domain superfamily/Winged helix DNA-binding domain"/>
    <property type="match status" value="1"/>
</dbReference>
<evidence type="ECO:0000256" key="4">
    <source>
        <dbReference type="ARBA" id="ARBA00022490"/>
    </source>
</evidence>
<dbReference type="InterPro" id="IPR036390">
    <property type="entry name" value="WH_DNA-bd_sf"/>
</dbReference>
<dbReference type="InterPro" id="IPR001367">
    <property type="entry name" value="Fe_dep_repressor"/>
</dbReference>
<evidence type="ECO:0000256" key="2">
    <source>
        <dbReference type="ARBA" id="ARBA00007871"/>
    </source>
</evidence>
<evidence type="ECO:0000256" key="3">
    <source>
        <dbReference type="ARBA" id="ARBA00011738"/>
    </source>
</evidence>
<dbReference type="Pfam" id="PF01325">
    <property type="entry name" value="Fe_dep_repress"/>
    <property type="match status" value="1"/>
</dbReference>
<evidence type="ECO:0000256" key="7">
    <source>
        <dbReference type="ARBA" id="ARBA00023125"/>
    </source>
</evidence>
<dbReference type="RefSeq" id="WP_149546405.1">
    <property type="nucleotide sequence ID" value="NZ_VTPS01000039.1"/>
</dbReference>
<dbReference type="GO" id="GO:0046983">
    <property type="term" value="F:protein dimerization activity"/>
    <property type="evidence" value="ECO:0007669"/>
    <property type="project" value="InterPro"/>
</dbReference>
<evidence type="ECO:0000256" key="5">
    <source>
        <dbReference type="ARBA" id="ARBA00022491"/>
    </source>
</evidence>
<keyword evidence="7" id="KW-0238">DNA-binding</keyword>
<dbReference type="SMART" id="SM00529">
    <property type="entry name" value="HTH_DTXR"/>
    <property type="match status" value="1"/>
</dbReference>
<keyword evidence="4" id="KW-0963">Cytoplasm</keyword>
<dbReference type="GO" id="GO:0005737">
    <property type="term" value="C:cytoplasm"/>
    <property type="evidence" value="ECO:0007669"/>
    <property type="project" value="UniProtKB-SubCell"/>
</dbReference>
<dbReference type="SUPFAM" id="SSF47979">
    <property type="entry name" value="Iron-dependent repressor protein, dimerization domain"/>
    <property type="match status" value="1"/>
</dbReference>
<sequence>MKKDFYTFSEYMKKDDDTLTASMEDYLEMIYRLSDESGFTRIHELSDALNVQPPSATKMVQKLAEFKLIKYEKYGVIMLEEKGKQLGKALIKRHNIIFDFLNILGVSETEILTETEKIEHTVSSQTLQCINNFIKFMNENPDIKKEFIQYAEYCKCSRYD</sequence>
<comment type="similarity">
    <text evidence="2">Belongs to the DtxR/MntR family.</text>
</comment>
<dbReference type="PANTHER" id="PTHR33238">
    <property type="entry name" value="IRON (METAL) DEPENDENT REPRESSOR, DTXR FAMILY"/>
    <property type="match status" value="1"/>
</dbReference>
<dbReference type="PROSITE" id="PS50944">
    <property type="entry name" value="HTH_DTXR"/>
    <property type="match status" value="1"/>
</dbReference>
<keyword evidence="5" id="KW-0678">Repressor</keyword>
<evidence type="ECO:0000256" key="1">
    <source>
        <dbReference type="ARBA" id="ARBA00004496"/>
    </source>
</evidence>
<comment type="caution">
    <text evidence="13">The sequence shown here is derived from an EMBL/GenBank/DDBJ whole genome shotgun (WGS) entry which is preliminary data.</text>
</comment>
<evidence type="ECO:0000259" key="12">
    <source>
        <dbReference type="PROSITE" id="PS50944"/>
    </source>
</evidence>
<protein>
    <recommendedName>
        <fullName evidence="11">Manganese transport regulator</fullName>
    </recommendedName>
</protein>
<evidence type="ECO:0000256" key="10">
    <source>
        <dbReference type="ARBA" id="ARBA00023211"/>
    </source>
</evidence>
<dbReference type="EMBL" id="VTPS01000039">
    <property type="protein sequence ID" value="TZE80247.1"/>
    <property type="molecule type" value="Genomic_DNA"/>
</dbReference>
<dbReference type="InterPro" id="IPR050536">
    <property type="entry name" value="DtxR_MntR_Metal-Reg"/>
</dbReference>
<evidence type="ECO:0000256" key="8">
    <source>
        <dbReference type="ARBA" id="ARBA00023159"/>
    </source>
</evidence>
<dbReference type="GO" id="GO:0046914">
    <property type="term" value="F:transition metal ion binding"/>
    <property type="evidence" value="ECO:0007669"/>
    <property type="project" value="InterPro"/>
</dbReference>
<evidence type="ECO:0000313" key="14">
    <source>
        <dbReference type="Proteomes" id="UP000322976"/>
    </source>
</evidence>
<dbReference type="GO" id="GO:0003677">
    <property type="term" value="F:DNA binding"/>
    <property type="evidence" value="ECO:0007669"/>
    <property type="project" value="UniProtKB-KW"/>
</dbReference>
<proteinExistence type="inferred from homology"/>
<evidence type="ECO:0000256" key="6">
    <source>
        <dbReference type="ARBA" id="ARBA00023015"/>
    </source>
</evidence>
<dbReference type="InterPro" id="IPR036421">
    <property type="entry name" value="Fe_dep_repressor_sf"/>
</dbReference>
<dbReference type="GO" id="GO:0003700">
    <property type="term" value="F:DNA-binding transcription factor activity"/>
    <property type="evidence" value="ECO:0007669"/>
    <property type="project" value="InterPro"/>
</dbReference>
<dbReference type="Gene3D" id="1.10.60.10">
    <property type="entry name" value="Iron dependent repressor, metal binding and dimerisation domain"/>
    <property type="match status" value="1"/>
</dbReference>
<dbReference type="InterPro" id="IPR036388">
    <property type="entry name" value="WH-like_DNA-bd_sf"/>
</dbReference>
<name>A0A5D8Q724_9THEO</name>
<organism evidence="13 14">
    <name type="scientific">Calorimonas adulescens</name>
    <dbReference type="NCBI Taxonomy" id="2606906"/>
    <lineage>
        <taxon>Bacteria</taxon>
        <taxon>Bacillati</taxon>
        <taxon>Bacillota</taxon>
        <taxon>Clostridia</taxon>
        <taxon>Thermoanaerobacterales</taxon>
        <taxon>Thermoanaerobacteraceae</taxon>
        <taxon>Calorimonas</taxon>
    </lineage>
</organism>
<keyword evidence="8" id="KW-0010">Activator</keyword>
<dbReference type="PANTHER" id="PTHR33238:SF11">
    <property type="entry name" value="TRANSCRIPTIONAL REGULATOR MNTR"/>
    <property type="match status" value="1"/>
</dbReference>
<dbReference type="SUPFAM" id="SSF46785">
    <property type="entry name" value="Winged helix' DNA-binding domain"/>
    <property type="match status" value="1"/>
</dbReference>
<dbReference type="NCBIfam" id="NF003025">
    <property type="entry name" value="PRK03902.1"/>
    <property type="match status" value="1"/>
</dbReference>
<evidence type="ECO:0000313" key="13">
    <source>
        <dbReference type="EMBL" id="TZE80247.1"/>
    </source>
</evidence>
<dbReference type="Proteomes" id="UP000322976">
    <property type="component" value="Unassembled WGS sequence"/>
</dbReference>
<dbReference type="InterPro" id="IPR022689">
    <property type="entry name" value="Iron_dep_repressor"/>
</dbReference>
<gene>
    <name evidence="13" type="primary">mntR</name>
    <name evidence="13" type="ORF">FWJ32_13065</name>
</gene>
<comment type="subcellular location">
    <subcellularLocation>
        <location evidence="1">Cytoplasm</location>
    </subcellularLocation>
</comment>
<accession>A0A5D8Q724</accession>
<reference evidence="13 14" key="1">
    <citation type="submission" date="2019-08" db="EMBL/GenBank/DDBJ databases">
        <title>Calorimonas adulescens gen. nov., sp. nov., an anaerobic thermophilic bacterium from Sakhalin hot spring.</title>
        <authorList>
            <person name="Khomyakova M.A."/>
            <person name="Merkel A.Y."/>
            <person name="Novikov A."/>
            <person name="Bonch-Osmolovskaya E.A."/>
            <person name="Slobodkin A.I."/>
        </authorList>
    </citation>
    <scope>NUCLEOTIDE SEQUENCE [LARGE SCALE GENOMIC DNA]</scope>
    <source>
        <strain evidence="13 14">A05MB</strain>
    </source>
</reference>
<keyword evidence="14" id="KW-1185">Reference proteome</keyword>
<feature type="domain" description="HTH dtxR-type" evidence="12">
    <location>
        <begin position="19"/>
        <end position="80"/>
    </location>
</feature>
<evidence type="ECO:0000256" key="11">
    <source>
        <dbReference type="ARBA" id="ARBA00032593"/>
    </source>
</evidence>
<dbReference type="AlphaFoldDB" id="A0A5D8Q724"/>
<keyword evidence="10" id="KW-0464">Manganese</keyword>
<dbReference type="InterPro" id="IPR022687">
    <property type="entry name" value="HTH_DTXR"/>
</dbReference>
<keyword evidence="6" id="KW-0805">Transcription regulation</keyword>